<dbReference type="Pfam" id="PF11266">
    <property type="entry name" value="Ald_deCOase"/>
    <property type="match status" value="1"/>
</dbReference>
<accession>A0ABY3PI52</accession>
<feature type="binding site" evidence="1">
    <location>
        <position position="61"/>
    </location>
    <ligand>
        <name>Fe cation</name>
        <dbReference type="ChEBI" id="CHEBI:24875"/>
        <label>1</label>
    </ligand>
</feature>
<feature type="binding site" evidence="1">
    <location>
        <position position="61"/>
    </location>
    <ligand>
        <name>Fe cation</name>
        <dbReference type="ChEBI" id="CHEBI:24875"/>
        <label>2</label>
    </ligand>
</feature>
<comment type="similarity">
    <text evidence="1">Belongs to the aldehyde decarbonylase family.</text>
</comment>
<dbReference type="Gene3D" id="1.20.1260.10">
    <property type="match status" value="1"/>
</dbReference>
<dbReference type="Proteomes" id="UP001054846">
    <property type="component" value="Chromosome"/>
</dbReference>
<comment type="catalytic activity">
    <reaction evidence="1">
        <text>a long-chain fatty aldehyde + 2 NADPH + O2 + H(+) = a long-chain alkane + formate + 2 NADP(+) + H2O</text>
        <dbReference type="Rhea" id="RHEA:21440"/>
        <dbReference type="ChEBI" id="CHEBI:15377"/>
        <dbReference type="ChEBI" id="CHEBI:15378"/>
        <dbReference type="ChEBI" id="CHEBI:15379"/>
        <dbReference type="ChEBI" id="CHEBI:15740"/>
        <dbReference type="ChEBI" id="CHEBI:17176"/>
        <dbReference type="ChEBI" id="CHEBI:57783"/>
        <dbReference type="ChEBI" id="CHEBI:58349"/>
        <dbReference type="ChEBI" id="CHEBI:83563"/>
        <dbReference type="EC" id="4.1.99.5"/>
    </reaction>
</comment>
<keyword evidence="3" id="KW-1185">Reference proteome</keyword>
<gene>
    <name evidence="2" type="ORF">ISF26_16235</name>
</gene>
<proteinExistence type="inferred from homology"/>
<dbReference type="NCBIfam" id="TIGR04059">
    <property type="entry name" value="Ald_deCOase"/>
    <property type="match status" value="1"/>
</dbReference>
<protein>
    <recommendedName>
        <fullName evidence="1">Aldehyde decarbonylase</fullName>
        <shortName evidence="1">AD</shortName>
        <ecNumber evidence="1">4.1.99.5</ecNumber>
    </recommendedName>
    <alternativeName>
        <fullName evidence="1">Fatty aldehyde decarbonylase</fullName>
    </alternativeName>
</protein>
<dbReference type="RefSeq" id="WP_230840340.1">
    <property type="nucleotide sequence ID" value="NZ_CP063845.1"/>
</dbReference>
<dbReference type="HAMAP" id="MF_00931">
    <property type="entry name" value="Aldeh_decarbonylase"/>
    <property type="match status" value="1"/>
</dbReference>
<feature type="binding site" evidence="1">
    <location>
        <position position="33"/>
    </location>
    <ligand>
        <name>Fe cation</name>
        <dbReference type="ChEBI" id="CHEBI:24875"/>
        <label>1</label>
    </ligand>
</feature>
<evidence type="ECO:0000313" key="2">
    <source>
        <dbReference type="EMBL" id="UFP93340.1"/>
    </source>
</evidence>
<keyword evidence="1" id="KW-0521">NADP</keyword>
<keyword evidence="1" id="KW-0479">Metal-binding</keyword>
<feature type="binding site" evidence="1">
    <location>
        <position position="64"/>
    </location>
    <ligand>
        <name>Fe cation</name>
        <dbReference type="ChEBI" id="CHEBI:24875"/>
        <label>1</label>
    </ligand>
</feature>
<evidence type="ECO:0000256" key="1">
    <source>
        <dbReference type="HAMAP-Rule" id="MF_00931"/>
    </source>
</evidence>
<feature type="binding site" evidence="1">
    <location>
        <position position="148"/>
    </location>
    <ligand>
        <name>Fe cation</name>
        <dbReference type="ChEBI" id="CHEBI:24875"/>
        <label>2</label>
    </ligand>
</feature>
<dbReference type="InterPro" id="IPR022612">
    <property type="entry name" value="Ald_deCOase"/>
</dbReference>
<reference evidence="2 3" key="1">
    <citation type="journal article" date="2021" name="Genome Biol. Evol.">
        <title>Complete Genome Sequencing of a Novel Gloeobacter Species from a Waterfall Cave in Mexico.</title>
        <authorList>
            <person name="Saw J.H."/>
            <person name="Cardona T."/>
            <person name="Montejano G."/>
        </authorList>
    </citation>
    <scope>NUCLEOTIDE SEQUENCE [LARGE SCALE GENOMIC DNA]</scope>
    <source>
        <strain evidence="2">MG652769</strain>
    </source>
</reference>
<feature type="binding site" evidence="1">
    <location>
        <position position="116"/>
    </location>
    <ligand>
        <name>Fe cation</name>
        <dbReference type="ChEBI" id="CHEBI:24875"/>
        <label>2</label>
    </ligand>
</feature>
<dbReference type="InterPro" id="IPR009078">
    <property type="entry name" value="Ferritin-like_SF"/>
</dbReference>
<organism evidence="2 3">
    <name type="scientific">Gloeobacter morelensis MG652769</name>
    <dbReference type="NCBI Taxonomy" id="2781736"/>
    <lineage>
        <taxon>Bacteria</taxon>
        <taxon>Bacillati</taxon>
        <taxon>Cyanobacteriota</taxon>
        <taxon>Cyanophyceae</taxon>
        <taxon>Gloeobacterales</taxon>
        <taxon>Gloeobacteraceae</taxon>
        <taxon>Gloeobacter</taxon>
        <taxon>Gloeobacter morelensis</taxon>
    </lineage>
</organism>
<keyword evidence="1 2" id="KW-0456">Lyase</keyword>
<name>A0ABY3PI52_9CYAN</name>
<dbReference type="GO" id="GO:0071771">
    <property type="term" value="F:aldehyde oxygenase (deformylating) activity"/>
    <property type="evidence" value="ECO:0007669"/>
    <property type="project" value="UniProtKB-EC"/>
</dbReference>
<dbReference type="CDD" id="cd00657">
    <property type="entry name" value="Ferritin_like"/>
    <property type="match status" value="1"/>
</dbReference>
<keyword evidence="1" id="KW-0408">Iron</keyword>
<evidence type="ECO:0000313" key="3">
    <source>
        <dbReference type="Proteomes" id="UP001054846"/>
    </source>
</evidence>
<dbReference type="EMBL" id="CP063845">
    <property type="protein sequence ID" value="UFP93340.1"/>
    <property type="molecule type" value="Genomic_DNA"/>
</dbReference>
<dbReference type="EC" id="4.1.99.5" evidence="1"/>
<sequence length="235" mass="26369">MNRTAPSSATLDYRSDTYRDAYSRINAIVLEGEREAHANYLALAEMLPDHAEALKKLAAMENRHFKGFQSCARNLEVTPDDPFARAYFEQLDGNFQQAAAEGDITTCMVIQALIIECFAIAAYNVYIPVADAFARKVTEGVVKDEYTHLNFGQQWLKEHFATVREGIERANAQNLPIVWRMLNAVEADTEVLQMDKEAIVEDFMIAYGEALGDIGFSMREVMKMSARGLASAPRQ</sequence>
<dbReference type="InterPro" id="IPR012347">
    <property type="entry name" value="Ferritin-like"/>
</dbReference>
<dbReference type="SUPFAM" id="SSF47240">
    <property type="entry name" value="Ferritin-like"/>
    <property type="match status" value="1"/>
</dbReference>
<comment type="function">
    <text evidence="1">Catalyzes the decarbonylation of fatty aldehydes to alkanes.</text>
</comment>